<accession>A0A853BYR6</accession>
<dbReference type="AlphaFoldDB" id="A0A853BYR6"/>
<dbReference type="Proteomes" id="UP000575985">
    <property type="component" value="Unassembled WGS sequence"/>
</dbReference>
<sequence length="680" mass="72157">MGEITLWEQAEKPKKERGGPGFGAYVRPWVTGAAMVPAGMAAHALWGDAGATTGLAAAAITAAGGASTWLTWRLVRARSWYTAVMATGTTGGITAWLGLATVAGTGRPMLDLLIVAGGALAGLSNAHTFARRSSGGSGGGGATAYDRPLPTWEQVAEVVGLSGTTMRVTEETELRRVGVVQLRPGDTADSIQGALASLASAMRLPRRAVRAVEDPDDCSQVRVTIVRRDVLREAVDWAGLPEELVGASIAEAPLELGVYEDGAPFTDDLFDHHTLTVGMSGSGKSNYGKLKAVQVGARADAVVLAIDLAKGRQTLGPVEGALLWSAYTRPDATAMLAALVHAVQDRANHLAKRGLENWQPDCGLTFVHVLIEEAAELVEIDTVVDVLRIARSTGIHIEMSLQRGTWTNLDTDARANLASRICLGVADERDAGFVLPDYVTEAGAAPEAWADRQQGCAYAAVKSQPANRHAVPLRFYRATNAQLAEAAGRCGDQDAKLDPITRAAFGAAYERYLARRTSGQAAGGPRDHDDQEHSGMTTAPKASRAERVARAVAADPDHDDEAAVTYATADPDPDIDADIDDPVEMPPGAALGGQPPRRSREGAAQARARLDAQLQLWADQGHRQFRAPELRDALRDQQGLVRARGWVITELARLETEGRIIHHDGGLYEIAATDRELVPA</sequence>
<name>A0A853BYR6_9ACTN</name>
<keyword evidence="3" id="KW-1185">Reference proteome</keyword>
<dbReference type="InterPro" id="IPR027417">
    <property type="entry name" value="P-loop_NTPase"/>
</dbReference>
<comment type="caution">
    <text evidence="2">The sequence shown here is derived from an EMBL/GenBank/DDBJ whole genome shotgun (WGS) entry which is preliminary data.</text>
</comment>
<dbReference type="CDD" id="cd01127">
    <property type="entry name" value="TrwB_TraG_TraD_VirD4"/>
    <property type="match status" value="1"/>
</dbReference>
<dbReference type="Gene3D" id="3.40.50.300">
    <property type="entry name" value="P-loop containing nucleotide triphosphate hydrolases"/>
    <property type="match status" value="1"/>
</dbReference>
<evidence type="ECO:0000256" key="1">
    <source>
        <dbReference type="SAM" id="MobiDB-lite"/>
    </source>
</evidence>
<evidence type="ECO:0008006" key="4">
    <source>
        <dbReference type="Google" id="ProtNLM"/>
    </source>
</evidence>
<dbReference type="RefSeq" id="WP_179770953.1">
    <property type="nucleotide sequence ID" value="NZ_JACCFO010000002.1"/>
</dbReference>
<evidence type="ECO:0000313" key="3">
    <source>
        <dbReference type="Proteomes" id="UP000575985"/>
    </source>
</evidence>
<gene>
    <name evidence="2" type="ORF">HNR12_005646</name>
</gene>
<dbReference type="SUPFAM" id="SSF52540">
    <property type="entry name" value="P-loop containing nucleoside triphosphate hydrolases"/>
    <property type="match status" value="1"/>
</dbReference>
<proteinExistence type="predicted"/>
<evidence type="ECO:0000313" key="2">
    <source>
        <dbReference type="EMBL" id="NYI99292.1"/>
    </source>
</evidence>
<organism evidence="2 3">
    <name type="scientific">Streptomonospora nanhaiensis</name>
    <dbReference type="NCBI Taxonomy" id="1323731"/>
    <lineage>
        <taxon>Bacteria</taxon>
        <taxon>Bacillati</taxon>
        <taxon>Actinomycetota</taxon>
        <taxon>Actinomycetes</taxon>
        <taxon>Streptosporangiales</taxon>
        <taxon>Nocardiopsidaceae</taxon>
        <taxon>Streptomonospora</taxon>
    </lineage>
</organism>
<feature type="compositionally biased region" description="Acidic residues" evidence="1">
    <location>
        <begin position="571"/>
        <end position="583"/>
    </location>
</feature>
<dbReference type="EMBL" id="JACCFO010000002">
    <property type="protein sequence ID" value="NYI99292.1"/>
    <property type="molecule type" value="Genomic_DNA"/>
</dbReference>
<reference evidence="2 3" key="1">
    <citation type="submission" date="2020-07" db="EMBL/GenBank/DDBJ databases">
        <title>Sequencing the genomes of 1000 actinobacteria strains.</title>
        <authorList>
            <person name="Klenk H.-P."/>
        </authorList>
    </citation>
    <scope>NUCLEOTIDE SEQUENCE [LARGE SCALE GENOMIC DNA]</scope>
    <source>
        <strain evidence="2 3">DSM 45927</strain>
    </source>
</reference>
<feature type="region of interest" description="Disordered" evidence="1">
    <location>
        <begin position="517"/>
        <end position="604"/>
    </location>
</feature>
<protein>
    <recommendedName>
        <fullName evidence="4">FtsK domain-containing protein</fullName>
    </recommendedName>
</protein>